<evidence type="ECO:0000313" key="3">
    <source>
        <dbReference type="Proteomes" id="UP000198571"/>
    </source>
</evidence>
<dbReference type="EMBL" id="FOGT01000014">
    <property type="protein sequence ID" value="SES29211.1"/>
    <property type="molecule type" value="Genomic_DNA"/>
</dbReference>
<feature type="transmembrane region" description="Helical" evidence="1">
    <location>
        <begin position="60"/>
        <end position="81"/>
    </location>
</feature>
<reference evidence="3" key="1">
    <citation type="submission" date="2016-10" db="EMBL/GenBank/DDBJ databases">
        <authorList>
            <person name="Varghese N."/>
            <person name="Submissions S."/>
        </authorList>
    </citation>
    <scope>NUCLEOTIDE SEQUENCE [LARGE SCALE GENOMIC DNA]</scope>
    <source>
        <strain evidence="3">S9</strain>
    </source>
</reference>
<sequence>MNNNNKFYNITGMIVSLIGVILMFSSVYYGIWVADAVILNSYNPIDTSIYELAVSKYINAFHSLGLVILLSGLIMILTANFKKLFHS</sequence>
<keyword evidence="1" id="KW-1133">Transmembrane helix</keyword>
<protein>
    <recommendedName>
        <fullName evidence="4">Menaquinol-cytochrome c reductase cytochrome b subunit</fullName>
    </recommendedName>
</protein>
<evidence type="ECO:0000256" key="1">
    <source>
        <dbReference type="SAM" id="Phobius"/>
    </source>
</evidence>
<dbReference type="Proteomes" id="UP000198571">
    <property type="component" value="Unassembled WGS sequence"/>
</dbReference>
<keyword evidence="3" id="KW-1185">Reference proteome</keyword>
<accession>A0A1H9W607</accession>
<keyword evidence="1" id="KW-0472">Membrane</keyword>
<evidence type="ECO:0008006" key="4">
    <source>
        <dbReference type="Google" id="ProtNLM"/>
    </source>
</evidence>
<proteinExistence type="predicted"/>
<evidence type="ECO:0000313" key="2">
    <source>
        <dbReference type="EMBL" id="SES29211.1"/>
    </source>
</evidence>
<organism evidence="2 3">
    <name type="scientific">Salipaludibacillus aurantiacus</name>
    <dbReference type="NCBI Taxonomy" id="1601833"/>
    <lineage>
        <taxon>Bacteria</taxon>
        <taxon>Bacillati</taxon>
        <taxon>Bacillota</taxon>
        <taxon>Bacilli</taxon>
        <taxon>Bacillales</taxon>
        <taxon>Bacillaceae</taxon>
    </lineage>
</organism>
<gene>
    <name evidence="2" type="ORF">SAMN05518684_11494</name>
</gene>
<name>A0A1H9W607_9BACI</name>
<feature type="transmembrane region" description="Helical" evidence="1">
    <location>
        <begin position="7"/>
        <end position="31"/>
    </location>
</feature>
<dbReference type="RefSeq" id="WP_093054250.1">
    <property type="nucleotide sequence ID" value="NZ_FOGT01000014.1"/>
</dbReference>
<dbReference type="AlphaFoldDB" id="A0A1H9W607"/>
<keyword evidence="1" id="KW-0812">Transmembrane</keyword>